<gene>
    <name evidence="2" type="ORF">AT302_20320</name>
</gene>
<sequence length="200" mass="21239">MARSAPSFDQTTQHLLSDAAARAGAEYGHDATALLDHFILAAYDITHGVHSAKVYLKLLAGAGVAGLPSESTVQRAITRMRSKLKQHGPASAAATGAAATVPTGSAFVSEDVVRHLAKAMALLSTNIFDAGDFDLPHRSDVVSKTDDHSVVERLELEIHSLRMQVEGLRAQLMAARMALAQLLNSGLPSTSSDRFRGTRL</sequence>
<dbReference type="Proteomes" id="UP000060277">
    <property type="component" value="Chromosome"/>
</dbReference>
<keyword evidence="1" id="KW-0175">Coiled coil</keyword>
<dbReference type="EMBL" id="CP013480">
    <property type="protein sequence ID" value="ALS61770.1"/>
    <property type="molecule type" value="Genomic_DNA"/>
</dbReference>
<evidence type="ECO:0000313" key="3">
    <source>
        <dbReference type="Proteomes" id="UP000060277"/>
    </source>
</evidence>
<feature type="coiled-coil region" evidence="1">
    <location>
        <begin position="151"/>
        <end position="185"/>
    </location>
</feature>
<evidence type="ECO:0000256" key="1">
    <source>
        <dbReference type="SAM" id="Coils"/>
    </source>
</evidence>
<accession>A0ABN4JPP8</accession>
<evidence type="ECO:0000313" key="2">
    <source>
        <dbReference type="EMBL" id="ALS61770.1"/>
    </source>
</evidence>
<name>A0ABN4JPP8_9BURK</name>
<protein>
    <recommendedName>
        <fullName evidence="4">KfrA N-terminal DNA-binding domain-containing protein</fullName>
    </recommendedName>
</protein>
<reference evidence="3" key="1">
    <citation type="submission" date="2015-12" db="EMBL/GenBank/DDBJ databases">
        <title>Complete genome sequence of Pandoraea norimbergensis DSM 11628.</title>
        <authorList>
            <person name="Ee R."/>
            <person name="Lim Y.-L."/>
            <person name="Yong D."/>
            <person name="Yin W.-F."/>
            <person name="Chan K.-G."/>
        </authorList>
    </citation>
    <scope>NUCLEOTIDE SEQUENCE [LARGE SCALE GENOMIC DNA]</scope>
    <source>
        <strain evidence="3">DSM 11628</strain>
    </source>
</reference>
<proteinExistence type="predicted"/>
<organism evidence="2 3">
    <name type="scientific">Pandoraea norimbergensis</name>
    <dbReference type="NCBI Taxonomy" id="93219"/>
    <lineage>
        <taxon>Bacteria</taxon>
        <taxon>Pseudomonadati</taxon>
        <taxon>Pseudomonadota</taxon>
        <taxon>Betaproteobacteria</taxon>
        <taxon>Burkholderiales</taxon>
        <taxon>Burkholderiaceae</taxon>
        <taxon>Pandoraea</taxon>
    </lineage>
</organism>
<keyword evidence="3" id="KW-1185">Reference proteome</keyword>
<evidence type="ECO:0008006" key="4">
    <source>
        <dbReference type="Google" id="ProtNLM"/>
    </source>
</evidence>